<dbReference type="GO" id="GO:0004803">
    <property type="term" value="F:transposase activity"/>
    <property type="evidence" value="ECO:0007669"/>
    <property type="project" value="InterPro"/>
</dbReference>
<evidence type="ECO:0000313" key="3">
    <source>
        <dbReference type="Proteomes" id="UP000295197"/>
    </source>
</evidence>
<dbReference type="Proteomes" id="UP000295197">
    <property type="component" value="Unassembled WGS sequence"/>
</dbReference>
<gene>
    <name evidence="2" type="ORF">EDC17_102839</name>
</gene>
<dbReference type="GO" id="GO:0003677">
    <property type="term" value="F:DNA binding"/>
    <property type="evidence" value="ECO:0007669"/>
    <property type="project" value="InterPro"/>
</dbReference>
<dbReference type="PANTHER" id="PTHR33055:SF3">
    <property type="entry name" value="PUTATIVE TRANSPOSASE FOR IS117-RELATED"/>
    <property type="match status" value="1"/>
</dbReference>
<protein>
    <submittedName>
        <fullName evidence="2">Transposase IS116/IS110/IS902 family protein</fullName>
    </submittedName>
</protein>
<evidence type="ECO:0000313" key="2">
    <source>
        <dbReference type="EMBL" id="TCV11404.1"/>
    </source>
</evidence>
<dbReference type="InterPro" id="IPR047650">
    <property type="entry name" value="Transpos_IS110"/>
</dbReference>
<evidence type="ECO:0000259" key="1">
    <source>
        <dbReference type="Pfam" id="PF02371"/>
    </source>
</evidence>
<reference evidence="2 3" key="1">
    <citation type="submission" date="2019-03" db="EMBL/GenBank/DDBJ databases">
        <title>Genomic Encyclopedia of Type Strains, Phase IV (KMG-IV): sequencing the most valuable type-strain genomes for metagenomic binning, comparative biology and taxonomic classification.</title>
        <authorList>
            <person name="Goeker M."/>
        </authorList>
    </citation>
    <scope>NUCLEOTIDE SEQUENCE [LARGE SCALE GENOMIC DNA]</scope>
    <source>
        <strain evidence="2 3">DSM 22362</strain>
    </source>
</reference>
<proteinExistence type="predicted"/>
<dbReference type="PANTHER" id="PTHR33055">
    <property type="entry name" value="TRANSPOSASE FOR INSERTION SEQUENCE ELEMENT IS1111A"/>
    <property type="match status" value="1"/>
</dbReference>
<dbReference type="RefSeq" id="WP_243646125.1">
    <property type="nucleotide sequence ID" value="NZ_SMBZ01000028.1"/>
</dbReference>
<dbReference type="GO" id="GO:0006313">
    <property type="term" value="P:DNA transposition"/>
    <property type="evidence" value="ECO:0007669"/>
    <property type="project" value="InterPro"/>
</dbReference>
<accession>A0A4R3VVE3</accession>
<dbReference type="Pfam" id="PF02371">
    <property type="entry name" value="Transposase_20"/>
    <property type="match status" value="1"/>
</dbReference>
<dbReference type="InterPro" id="IPR003346">
    <property type="entry name" value="Transposase_20"/>
</dbReference>
<comment type="caution">
    <text evidence="2">The sequence shown here is derived from an EMBL/GenBank/DDBJ whole genome shotgun (WGS) entry which is preliminary data.</text>
</comment>
<dbReference type="EMBL" id="SMBZ01000028">
    <property type="protein sequence ID" value="TCV11404.1"/>
    <property type="molecule type" value="Genomic_DNA"/>
</dbReference>
<organism evidence="2 3">
    <name type="scientific">Sphingobacterium alimentarium</name>
    <dbReference type="NCBI Taxonomy" id="797292"/>
    <lineage>
        <taxon>Bacteria</taxon>
        <taxon>Pseudomonadati</taxon>
        <taxon>Bacteroidota</taxon>
        <taxon>Sphingobacteriia</taxon>
        <taxon>Sphingobacteriales</taxon>
        <taxon>Sphingobacteriaceae</taxon>
        <taxon>Sphingobacterium</taxon>
    </lineage>
</organism>
<name>A0A4R3VVE3_9SPHI</name>
<feature type="domain" description="Transposase IS116/IS110/IS902 C-terminal" evidence="1">
    <location>
        <begin position="41"/>
        <end position="124"/>
    </location>
</feature>
<dbReference type="AlphaFoldDB" id="A0A4R3VVE3"/>
<keyword evidence="3" id="KW-1185">Reference proteome</keyword>
<sequence>MKAQLIELKKRIALIDLQEKEIRGEIAILIKGDKTLVEKMKIVSSIPGIENLTAVTIIAETNGFELIKNKRQLVSYAGLDVREKTSGTSVKSKPRISKRGNRNLRKVMHFPALAAIRTDERFRDIFLRIVSRHGIKMKAIVAIQRKLLELTFILWKNNSYYNSEHEYQIIPFQEVSL</sequence>